<reference evidence="3" key="1">
    <citation type="submission" date="2018-05" db="EMBL/GenBank/DDBJ databases">
        <title>Leptospira yasudae sp. nov. and Leptospira stimsonii sp. nov., two pathogenic species of the genus Leptospira isolated from environmental sources.</title>
        <authorList>
            <person name="Casanovas-Massana A."/>
            <person name="Hamond C."/>
            <person name="Santos L.A."/>
            <person name="Hacker K.P."/>
            <person name="Balassiano I."/>
            <person name="Medeiros M.A."/>
            <person name="Reis M.G."/>
            <person name="Ko A.I."/>
            <person name="Wunder E.A."/>
        </authorList>
    </citation>
    <scope>NUCLEOTIDE SEQUENCE [LARGE SCALE GENOMIC DNA]</scope>
    <source>
        <strain evidence="3">AMB6-RJ</strain>
    </source>
</reference>
<dbReference type="Proteomes" id="UP000266669">
    <property type="component" value="Unassembled WGS sequence"/>
</dbReference>
<sequence length="401" mass="43373">MFRLRFFIISFLFIIFCGSGKEPYNPAVPYSQAWKDTEILKCLLLQAPNCNGFLPSSNGVFFPEKISDTGQTHCYDTATNIPCSDPTYPRQDSDFVNIPSARSYSGPSPHSVYTNDYTTLDMIRGLVWKTCAEGLSGPNCTIGSATSNSFSTAPSTCSALNSLNAGAGYGGIQTWRLPSIYELARFANAESPNGVDSVNFPGNPAMNFYSSTPYASNPSTAGWYVQMTAGFFNQLNFGTGPYAVRCVSGTPLQSPSLTNNGNGTVSDNRTGLIWQTSGSSTGTWQQALTGCASLSLAGLSWRLPNATELHSIVDYSGSTPAINATFFPGAVSQYHWTSTTDRSNVTYALALFFTNGLIGGNGKAASWYFRCVSDLKSYVHVYADPFQSKKLIELDIFRALI</sequence>
<evidence type="ECO:0000313" key="2">
    <source>
        <dbReference type="EMBL" id="RHX88811.1"/>
    </source>
</evidence>
<evidence type="ECO:0000313" key="3">
    <source>
        <dbReference type="Proteomes" id="UP000266669"/>
    </source>
</evidence>
<dbReference type="PANTHER" id="PTHR35812">
    <property type="entry name" value="LIPOPROTEIN"/>
    <property type="match status" value="1"/>
</dbReference>
<gene>
    <name evidence="2" type="ORF">DLM78_07840</name>
</gene>
<comment type="caution">
    <text evidence="2">The sequence shown here is derived from an EMBL/GenBank/DDBJ whole genome shotgun (WGS) entry which is preliminary data.</text>
</comment>
<accession>A0A8B3CU75</accession>
<dbReference type="Pfam" id="PF07603">
    <property type="entry name" value="Lcl_C"/>
    <property type="match status" value="2"/>
</dbReference>
<protein>
    <recommendedName>
        <fullName evidence="1">Lcl C-terminal domain-containing protein</fullName>
    </recommendedName>
</protein>
<dbReference type="PANTHER" id="PTHR35812:SF1">
    <property type="entry name" value="LIPOPROTEIN"/>
    <property type="match status" value="1"/>
</dbReference>
<feature type="domain" description="Lcl C-terminal" evidence="1">
    <location>
        <begin position="118"/>
        <end position="247"/>
    </location>
</feature>
<evidence type="ECO:0000259" key="1">
    <source>
        <dbReference type="Pfam" id="PF07603"/>
    </source>
</evidence>
<feature type="domain" description="Lcl C-terminal" evidence="1">
    <location>
        <begin position="263"/>
        <end position="372"/>
    </location>
</feature>
<proteinExistence type="predicted"/>
<organism evidence="2 3">
    <name type="scientific">Leptospira stimsonii</name>
    <dbReference type="NCBI Taxonomy" id="2202203"/>
    <lineage>
        <taxon>Bacteria</taxon>
        <taxon>Pseudomonadati</taxon>
        <taxon>Spirochaetota</taxon>
        <taxon>Spirochaetia</taxon>
        <taxon>Leptospirales</taxon>
        <taxon>Leptospiraceae</taxon>
        <taxon>Leptospira</taxon>
    </lineage>
</organism>
<name>A0A8B3CU75_9LEPT</name>
<dbReference type="InterPro" id="IPR011460">
    <property type="entry name" value="Lcl_C"/>
</dbReference>
<dbReference type="EMBL" id="QHCS01000001">
    <property type="protein sequence ID" value="RHX88811.1"/>
    <property type="molecule type" value="Genomic_DNA"/>
</dbReference>
<dbReference type="AlphaFoldDB" id="A0A8B3CU75"/>